<proteinExistence type="predicted"/>
<accession>A0A091DBY3</accession>
<reference evidence="1 2" key="1">
    <citation type="submission" date="2013-11" db="EMBL/GenBank/DDBJ databases">
        <title>The Damaraland mole rat (Fukomys damarensis) genome and evolution of African mole rats.</title>
        <authorList>
            <person name="Gladyshev V.N."/>
            <person name="Fang X."/>
        </authorList>
    </citation>
    <scope>NUCLEOTIDE SEQUENCE [LARGE SCALE GENOMIC DNA]</scope>
    <source>
        <tissue evidence="1">Liver</tissue>
    </source>
</reference>
<evidence type="ECO:0000313" key="1">
    <source>
        <dbReference type="EMBL" id="KFO27740.1"/>
    </source>
</evidence>
<organism evidence="1 2">
    <name type="scientific">Fukomys damarensis</name>
    <name type="common">Damaraland mole rat</name>
    <name type="synonym">Cryptomys damarensis</name>
    <dbReference type="NCBI Taxonomy" id="885580"/>
    <lineage>
        <taxon>Eukaryota</taxon>
        <taxon>Metazoa</taxon>
        <taxon>Chordata</taxon>
        <taxon>Craniata</taxon>
        <taxon>Vertebrata</taxon>
        <taxon>Euteleostomi</taxon>
        <taxon>Mammalia</taxon>
        <taxon>Eutheria</taxon>
        <taxon>Euarchontoglires</taxon>
        <taxon>Glires</taxon>
        <taxon>Rodentia</taxon>
        <taxon>Hystricomorpha</taxon>
        <taxon>Bathyergidae</taxon>
        <taxon>Fukomys</taxon>
    </lineage>
</organism>
<dbReference type="AlphaFoldDB" id="A0A091DBY3"/>
<protein>
    <submittedName>
        <fullName evidence="1">Uncharacterized protein</fullName>
    </submittedName>
</protein>
<sequence length="45" mass="4917">MRSQALGQSAPSLTASLLFPWLWSPLLPPYLPFPVGVTADNPEHL</sequence>
<name>A0A091DBY3_FUKDA</name>
<keyword evidence="2" id="KW-1185">Reference proteome</keyword>
<gene>
    <name evidence="1" type="ORF">H920_10859</name>
</gene>
<dbReference type="EMBL" id="KN122864">
    <property type="protein sequence ID" value="KFO27740.1"/>
    <property type="molecule type" value="Genomic_DNA"/>
</dbReference>
<dbReference type="Proteomes" id="UP000028990">
    <property type="component" value="Unassembled WGS sequence"/>
</dbReference>
<evidence type="ECO:0000313" key="2">
    <source>
        <dbReference type="Proteomes" id="UP000028990"/>
    </source>
</evidence>